<protein>
    <recommendedName>
        <fullName evidence="3">Secreted protein</fullName>
    </recommendedName>
</protein>
<evidence type="ECO:0008006" key="3">
    <source>
        <dbReference type="Google" id="ProtNLM"/>
    </source>
</evidence>
<feature type="signal peptide" evidence="1">
    <location>
        <begin position="1"/>
        <end position="24"/>
    </location>
</feature>
<dbReference type="AlphaFoldDB" id="A0AAW2KR27"/>
<reference evidence="2" key="2">
    <citation type="journal article" date="2024" name="Plant">
        <title>Genomic evolution and insights into agronomic trait innovations of Sesamum species.</title>
        <authorList>
            <person name="Miao H."/>
            <person name="Wang L."/>
            <person name="Qu L."/>
            <person name="Liu H."/>
            <person name="Sun Y."/>
            <person name="Le M."/>
            <person name="Wang Q."/>
            <person name="Wei S."/>
            <person name="Zheng Y."/>
            <person name="Lin W."/>
            <person name="Duan Y."/>
            <person name="Cao H."/>
            <person name="Xiong S."/>
            <person name="Wang X."/>
            <person name="Wei L."/>
            <person name="Li C."/>
            <person name="Ma Q."/>
            <person name="Ju M."/>
            <person name="Zhao R."/>
            <person name="Li G."/>
            <person name="Mu C."/>
            <person name="Tian Q."/>
            <person name="Mei H."/>
            <person name="Zhang T."/>
            <person name="Gao T."/>
            <person name="Zhang H."/>
        </authorList>
    </citation>
    <scope>NUCLEOTIDE SEQUENCE</scope>
    <source>
        <strain evidence="2">G02</strain>
    </source>
</reference>
<gene>
    <name evidence="2" type="ORF">Sradi_5882800</name>
</gene>
<name>A0AAW2KR27_SESRA</name>
<accession>A0AAW2KR27</accession>
<organism evidence="2">
    <name type="scientific">Sesamum radiatum</name>
    <name type="common">Black benniseed</name>
    <dbReference type="NCBI Taxonomy" id="300843"/>
    <lineage>
        <taxon>Eukaryota</taxon>
        <taxon>Viridiplantae</taxon>
        <taxon>Streptophyta</taxon>
        <taxon>Embryophyta</taxon>
        <taxon>Tracheophyta</taxon>
        <taxon>Spermatophyta</taxon>
        <taxon>Magnoliopsida</taxon>
        <taxon>eudicotyledons</taxon>
        <taxon>Gunneridae</taxon>
        <taxon>Pentapetalae</taxon>
        <taxon>asterids</taxon>
        <taxon>lamiids</taxon>
        <taxon>Lamiales</taxon>
        <taxon>Pedaliaceae</taxon>
        <taxon>Sesamum</taxon>
    </lineage>
</organism>
<proteinExistence type="predicted"/>
<reference evidence="2" key="1">
    <citation type="submission" date="2020-06" db="EMBL/GenBank/DDBJ databases">
        <authorList>
            <person name="Li T."/>
            <person name="Hu X."/>
            <person name="Zhang T."/>
            <person name="Song X."/>
            <person name="Zhang H."/>
            <person name="Dai N."/>
            <person name="Sheng W."/>
            <person name="Hou X."/>
            <person name="Wei L."/>
        </authorList>
    </citation>
    <scope>NUCLEOTIDE SEQUENCE</scope>
    <source>
        <strain evidence="2">G02</strain>
        <tissue evidence="2">Leaf</tissue>
    </source>
</reference>
<dbReference type="EMBL" id="JACGWJ010000027">
    <property type="protein sequence ID" value="KAL0309405.1"/>
    <property type="molecule type" value="Genomic_DNA"/>
</dbReference>
<evidence type="ECO:0000256" key="1">
    <source>
        <dbReference type="SAM" id="SignalP"/>
    </source>
</evidence>
<sequence length="77" mass="8461">MIVSTIREQLAVLVLARVITPSEATAPQLADPTLVIPRPNTVEEPSAQLPTEVGDAEWPANCREGMPSKRANWYSLY</sequence>
<feature type="chain" id="PRO_5043486716" description="Secreted protein" evidence="1">
    <location>
        <begin position="25"/>
        <end position="77"/>
    </location>
</feature>
<keyword evidence="1" id="KW-0732">Signal</keyword>
<comment type="caution">
    <text evidence="2">The sequence shown here is derived from an EMBL/GenBank/DDBJ whole genome shotgun (WGS) entry which is preliminary data.</text>
</comment>
<evidence type="ECO:0000313" key="2">
    <source>
        <dbReference type="EMBL" id="KAL0309405.1"/>
    </source>
</evidence>